<keyword evidence="2" id="KW-0732">Signal</keyword>
<dbReference type="InParanoid" id="A0A409XVR6"/>
<dbReference type="AlphaFoldDB" id="A0A409XVR6"/>
<feature type="chain" id="PRO_5019575898" evidence="2">
    <location>
        <begin position="28"/>
        <end position="62"/>
    </location>
</feature>
<feature type="signal peptide" evidence="2">
    <location>
        <begin position="1"/>
        <end position="27"/>
    </location>
</feature>
<dbReference type="EMBL" id="NHYD01000229">
    <property type="protein sequence ID" value="PPQ94848.1"/>
    <property type="molecule type" value="Genomic_DNA"/>
</dbReference>
<accession>A0A409XVR6</accession>
<feature type="region of interest" description="Disordered" evidence="1">
    <location>
        <begin position="28"/>
        <end position="62"/>
    </location>
</feature>
<proteinExistence type="predicted"/>
<gene>
    <name evidence="3" type="ORF">CVT25_007486</name>
</gene>
<keyword evidence="4" id="KW-1185">Reference proteome</keyword>
<dbReference type="Proteomes" id="UP000283269">
    <property type="component" value="Unassembled WGS sequence"/>
</dbReference>
<protein>
    <submittedName>
        <fullName evidence="3">Uncharacterized protein</fullName>
    </submittedName>
</protein>
<evidence type="ECO:0000313" key="3">
    <source>
        <dbReference type="EMBL" id="PPQ94848.1"/>
    </source>
</evidence>
<reference evidence="3 4" key="1">
    <citation type="journal article" date="2018" name="Evol. Lett.">
        <title>Horizontal gene cluster transfer increased hallucinogenic mushroom diversity.</title>
        <authorList>
            <person name="Reynolds H.T."/>
            <person name="Vijayakumar V."/>
            <person name="Gluck-Thaler E."/>
            <person name="Korotkin H.B."/>
            <person name="Matheny P.B."/>
            <person name="Slot J.C."/>
        </authorList>
    </citation>
    <scope>NUCLEOTIDE SEQUENCE [LARGE SCALE GENOMIC DNA]</scope>
    <source>
        <strain evidence="3 4">2631</strain>
    </source>
</reference>
<evidence type="ECO:0000256" key="2">
    <source>
        <dbReference type="SAM" id="SignalP"/>
    </source>
</evidence>
<evidence type="ECO:0000256" key="1">
    <source>
        <dbReference type="SAM" id="MobiDB-lite"/>
    </source>
</evidence>
<comment type="caution">
    <text evidence="3">The sequence shown here is derived from an EMBL/GenBank/DDBJ whole genome shotgun (WGS) entry which is preliminary data.</text>
</comment>
<evidence type="ECO:0000313" key="4">
    <source>
        <dbReference type="Proteomes" id="UP000283269"/>
    </source>
</evidence>
<name>A0A409XVR6_PSICY</name>
<sequence>MLKPNHAVVSSLNTLLFLHLVTHLVTPNTPKHASRNIDPGNSGAIADGPLFAWKPRTRPACP</sequence>
<organism evidence="3 4">
    <name type="scientific">Psilocybe cyanescens</name>
    <dbReference type="NCBI Taxonomy" id="93625"/>
    <lineage>
        <taxon>Eukaryota</taxon>
        <taxon>Fungi</taxon>
        <taxon>Dikarya</taxon>
        <taxon>Basidiomycota</taxon>
        <taxon>Agaricomycotina</taxon>
        <taxon>Agaricomycetes</taxon>
        <taxon>Agaricomycetidae</taxon>
        <taxon>Agaricales</taxon>
        <taxon>Agaricineae</taxon>
        <taxon>Strophariaceae</taxon>
        <taxon>Psilocybe</taxon>
    </lineage>
</organism>